<keyword evidence="6" id="KW-0539">Nucleus</keyword>
<dbReference type="InterPro" id="IPR019471">
    <property type="entry name" value="Interferon_reg_factor-3"/>
</dbReference>
<dbReference type="GO" id="GO:0005634">
    <property type="term" value="C:nucleus"/>
    <property type="evidence" value="ECO:0007669"/>
    <property type="project" value="UniProtKB-SubCell"/>
</dbReference>
<dbReference type="GO" id="GO:0045944">
    <property type="term" value="P:positive regulation of transcription by RNA polymerase II"/>
    <property type="evidence" value="ECO:0007669"/>
    <property type="project" value="UniProtKB-ARBA"/>
</dbReference>
<dbReference type="InterPro" id="IPR036390">
    <property type="entry name" value="WH_DNA-bd_sf"/>
</dbReference>
<evidence type="ECO:0000256" key="4">
    <source>
        <dbReference type="ARBA" id="ARBA00023159"/>
    </source>
</evidence>
<evidence type="ECO:0000313" key="10">
    <source>
        <dbReference type="RefSeq" id="XP_031417335.1"/>
    </source>
</evidence>
<dbReference type="PRINTS" id="PR00267">
    <property type="entry name" value="INTFRNREGFCT"/>
</dbReference>
<dbReference type="PROSITE" id="PS51507">
    <property type="entry name" value="IRF_2"/>
    <property type="match status" value="1"/>
</dbReference>
<keyword evidence="4" id="KW-0010">Activator</keyword>
<gene>
    <name evidence="10" type="primary">irf3</name>
</gene>
<reference evidence="10" key="1">
    <citation type="submission" date="2025-08" db="UniProtKB">
        <authorList>
            <consortium name="RefSeq"/>
        </authorList>
    </citation>
    <scope>IDENTIFICATION</scope>
</reference>
<dbReference type="PROSITE" id="PS00601">
    <property type="entry name" value="IRF_1"/>
    <property type="match status" value="1"/>
</dbReference>
<dbReference type="InterPro" id="IPR017855">
    <property type="entry name" value="SMAD-like_dom_sf"/>
</dbReference>
<evidence type="ECO:0000256" key="1">
    <source>
        <dbReference type="ARBA" id="ARBA00004123"/>
    </source>
</evidence>
<protein>
    <submittedName>
        <fullName evidence="10">Interferon regulatory factor 3 isoform X1</fullName>
    </submittedName>
</protein>
<evidence type="ECO:0000256" key="2">
    <source>
        <dbReference type="ARBA" id="ARBA00023015"/>
    </source>
</evidence>
<keyword evidence="9" id="KW-1185">Reference proteome</keyword>
<sequence length="471" mass="53022">MLVTIAGISIALFLPTFAQVMAVSKPLLIPWLREQIDSGCYPGVNWTNEEQTEFCIPWKHALRQDSNSEDVLIFKAWAETSLGKQSDGRAPGDPSVWKRNFRSALRARGFSLVQDNKKDVANPHKIYRWPREGSTSGASCEASPVLDSPPEMGPLPVYEHIYLAEDCLNQNKNGSDILQQCMGELQIYEPLPALPLGVEESVLLYTIAGPETDCPLFEERSQIQETLGVVLQQPVFLQEGVQQGPNIEQPQVQEIQPEATAPESTPFKTCFKVLVHYRGQNVVEELVTDETGFRLAYRPEDCLLSDPALRTVFLPNPDCIRDETQANLTRQILQSLGGGLELRVVGSAFHGRRHGDSKVFWSVDKHDQSRVPRELTKYEAEPLFSFKNFFPEFVSFMNKECKCPPISLFFCLGERWPDPKLKPWDKKLIMVEVIFDALEKLKSIALEGGASSLQSSVELQISLDQMMMDMS</sequence>
<evidence type="ECO:0000256" key="7">
    <source>
        <dbReference type="SAM" id="SignalP"/>
    </source>
</evidence>
<keyword evidence="2" id="KW-0805">Transcription regulation</keyword>
<dbReference type="CTD" id="3661"/>
<dbReference type="InterPro" id="IPR019817">
    <property type="entry name" value="Interferon_reg_fac_CS"/>
</dbReference>
<dbReference type="InterPro" id="IPR036388">
    <property type="entry name" value="WH-like_DNA-bd_sf"/>
</dbReference>
<feature type="domain" description="IRF tryptophan pentad repeat" evidence="8">
    <location>
        <begin position="25"/>
        <end position="131"/>
    </location>
</feature>
<feature type="chain" id="PRO_5027939067" evidence="7">
    <location>
        <begin position="19"/>
        <end position="471"/>
    </location>
</feature>
<comment type="subcellular location">
    <subcellularLocation>
        <location evidence="1">Nucleus</location>
    </subcellularLocation>
</comment>
<dbReference type="GO" id="GO:0000981">
    <property type="term" value="F:DNA-binding transcription factor activity, RNA polymerase II-specific"/>
    <property type="evidence" value="ECO:0007669"/>
    <property type="project" value="TreeGrafter"/>
</dbReference>
<dbReference type="CDD" id="cd00103">
    <property type="entry name" value="IRF"/>
    <property type="match status" value="1"/>
</dbReference>
<dbReference type="RefSeq" id="XP_031417335.1">
    <property type="nucleotide sequence ID" value="XM_031561475.2"/>
</dbReference>
<dbReference type="GO" id="GO:0000978">
    <property type="term" value="F:RNA polymerase II cis-regulatory region sequence-specific DNA binding"/>
    <property type="evidence" value="ECO:0007669"/>
    <property type="project" value="TreeGrafter"/>
</dbReference>
<organism evidence="9 10">
    <name type="scientific">Clupea harengus</name>
    <name type="common">Atlantic herring</name>
    <dbReference type="NCBI Taxonomy" id="7950"/>
    <lineage>
        <taxon>Eukaryota</taxon>
        <taxon>Metazoa</taxon>
        <taxon>Chordata</taxon>
        <taxon>Craniata</taxon>
        <taxon>Vertebrata</taxon>
        <taxon>Euteleostomi</taxon>
        <taxon>Actinopterygii</taxon>
        <taxon>Neopterygii</taxon>
        <taxon>Teleostei</taxon>
        <taxon>Clupei</taxon>
        <taxon>Clupeiformes</taxon>
        <taxon>Clupeoidei</taxon>
        <taxon>Clupeidae</taxon>
        <taxon>Clupea</taxon>
    </lineage>
</organism>
<evidence type="ECO:0000256" key="6">
    <source>
        <dbReference type="ARBA" id="ARBA00023242"/>
    </source>
</evidence>
<proteinExistence type="predicted"/>
<dbReference type="InterPro" id="IPR008984">
    <property type="entry name" value="SMAD_FHA_dom_sf"/>
</dbReference>
<keyword evidence="7" id="KW-0732">Signal</keyword>
<dbReference type="GO" id="GO:0002376">
    <property type="term" value="P:immune system process"/>
    <property type="evidence" value="ECO:0007669"/>
    <property type="project" value="TreeGrafter"/>
</dbReference>
<evidence type="ECO:0000259" key="8">
    <source>
        <dbReference type="PROSITE" id="PS51507"/>
    </source>
</evidence>
<evidence type="ECO:0000256" key="3">
    <source>
        <dbReference type="ARBA" id="ARBA00023125"/>
    </source>
</evidence>
<accession>A0A6P8EZV1</accession>
<dbReference type="SMART" id="SM01243">
    <property type="entry name" value="IRF-3"/>
    <property type="match status" value="1"/>
</dbReference>
<evidence type="ECO:0000313" key="9">
    <source>
        <dbReference type="Proteomes" id="UP000515152"/>
    </source>
</evidence>
<dbReference type="PANTHER" id="PTHR11949">
    <property type="entry name" value="INTERFERON REGULATORY FACTOR"/>
    <property type="match status" value="1"/>
</dbReference>
<name>A0A6P8EZV1_CLUHA</name>
<dbReference type="Proteomes" id="UP000515152">
    <property type="component" value="Chromosome 23"/>
</dbReference>
<evidence type="ECO:0000256" key="5">
    <source>
        <dbReference type="ARBA" id="ARBA00023163"/>
    </source>
</evidence>
<dbReference type="Pfam" id="PF00605">
    <property type="entry name" value="IRF"/>
    <property type="match status" value="1"/>
</dbReference>
<dbReference type="SMART" id="SM00348">
    <property type="entry name" value="IRF"/>
    <property type="match status" value="1"/>
</dbReference>
<keyword evidence="3" id="KW-0238">DNA-binding</keyword>
<dbReference type="Pfam" id="PF10401">
    <property type="entry name" value="IRF-3"/>
    <property type="match status" value="1"/>
</dbReference>
<dbReference type="InterPro" id="IPR001346">
    <property type="entry name" value="Interferon_reg_fact_DNA-bd_dom"/>
</dbReference>
<feature type="signal peptide" evidence="7">
    <location>
        <begin position="1"/>
        <end position="18"/>
    </location>
</feature>
<dbReference type="AlphaFoldDB" id="A0A6P8EZV1"/>
<dbReference type="SUPFAM" id="SSF46785">
    <property type="entry name" value="Winged helix' DNA-binding domain"/>
    <property type="match status" value="1"/>
</dbReference>
<keyword evidence="5" id="KW-0804">Transcription</keyword>
<dbReference type="OrthoDB" id="8691508at2759"/>
<dbReference type="SUPFAM" id="SSF49879">
    <property type="entry name" value="SMAD/FHA domain"/>
    <property type="match status" value="1"/>
</dbReference>
<dbReference type="FunFam" id="1.10.10.10:FF:000041">
    <property type="entry name" value="Interferon regulatory factor 4"/>
    <property type="match status" value="1"/>
</dbReference>
<dbReference type="PANTHER" id="PTHR11949:SF1">
    <property type="entry name" value="INTERFERON REGULATORY FACTOR 3"/>
    <property type="match status" value="1"/>
</dbReference>
<dbReference type="Gene3D" id="2.60.200.10">
    <property type="match status" value="1"/>
</dbReference>
<dbReference type="GeneID" id="105891192"/>
<dbReference type="Gene3D" id="1.10.10.10">
    <property type="entry name" value="Winged helix-like DNA-binding domain superfamily/Winged helix DNA-binding domain"/>
    <property type="match status" value="1"/>
</dbReference>